<gene>
    <name evidence="1" type="ORF">A4R26_32695</name>
</gene>
<accession>A0A1V9GAX2</accession>
<comment type="caution">
    <text evidence="1">The sequence shown here is derived from an EMBL/GenBank/DDBJ whole genome shotgun (WGS) entry which is preliminary data.</text>
</comment>
<protein>
    <recommendedName>
        <fullName evidence="3">MalT-like TPR region domain-containing protein</fullName>
    </recommendedName>
</protein>
<proteinExistence type="predicted"/>
<reference evidence="2" key="1">
    <citation type="submission" date="2016-04" db="EMBL/GenBank/DDBJ databases">
        <authorList>
            <person name="Chen L."/>
            <person name="Zhuang W."/>
            <person name="Wang G."/>
        </authorList>
    </citation>
    <scope>NUCLEOTIDE SEQUENCE [LARGE SCALE GENOMIC DNA]</scope>
    <source>
        <strain evidence="2">208</strain>
    </source>
</reference>
<name>A0A1V9GAX2_9BACT</name>
<evidence type="ECO:0000313" key="1">
    <source>
        <dbReference type="EMBL" id="OQP67815.1"/>
    </source>
</evidence>
<keyword evidence="2" id="KW-1185">Reference proteome</keyword>
<dbReference type="InterPro" id="IPR011990">
    <property type="entry name" value="TPR-like_helical_dom_sf"/>
</dbReference>
<dbReference type="RefSeq" id="WP_242674813.1">
    <property type="nucleotide sequence ID" value="NZ_LWBP01000009.1"/>
</dbReference>
<organism evidence="1 2">
    <name type="scientific">Niastella populi</name>
    <dbReference type="NCBI Taxonomy" id="550983"/>
    <lineage>
        <taxon>Bacteria</taxon>
        <taxon>Pseudomonadati</taxon>
        <taxon>Bacteroidota</taxon>
        <taxon>Chitinophagia</taxon>
        <taxon>Chitinophagales</taxon>
        <taxon>Chitinophagaceae</taxon>
        <taxon>Niastella</taxon>
    </lineage>
</organism>
<dbReference type="Proteomes" id="UP000192276">
    <property type="component" value="Unassembled WGS sequence"/>
</dbReference>
<dbReference type="Gene3D" id="1.25.40.10">
    <property type="entry name" value="Tetratricopeptide repeat domain"/>
    <property type="match status" value="1"/>
</dbReference>
<dbReference type="AlphaFoldDB" id="A0A1V9GAX2"/>
<sequence length="156" mass="17677">MAVAFQLENKLDSARLYVDRSLQLAIEKDTTERQILAGKIQTAAILSDSKSLDSALGYAREAYFLAKRIDTPGIPFICLKLYDIYEKIGDLAMQKKYLFEGFHRSTSPKHKTVFATNPYYDAVRYENLGALLSKKGSFKEGLQYQLKGMHINKANI</sequence>
<evidence type="ECO:0000313" key="2">
    <source>
        <dbReference type="Proteomes" id="UP000192276"/>
    </source>
</evidence>
<evidence type="ECO:0008006" key="3">
    <source>
        <dbReference type="Google" id="ProtNLM"/>
    </source>
</evidence>
<dbReference type="EMBL" id="LWBP01000009">
    <property type="protein sequence ID" value="OQP67815.1"/>
    <property type="molecule type" value="Genomic_DNA"/>
</dbReference>